<feature type="active site" description="Proton acceptor" evidence="17">
    <location>
        <position position="768"/>
    </location>
</feature>
<dbReference type="FunFam" id="2.60.40.10:FF:000508">
    <property type="entry name" value="ephrin type-B receptor 6"/>
    <property type="match status" value="1"/>
</dbReference>
<dbReference type="PROSITE" id="PS50105">
    <property type="entry name" value="SAM_DOMAIN"/>
    <property type="match status" value="1"/>
</dbReference>
<dbReference type="Gene3D" id="3.30.200.20">
    <property type="entry name" value="Phosphorylase Kinase, domain 1"/>
    <property type="match status" value="1"/>
</dbReference>
<dbReference type="InterPro" id="IPR027936">
    <property type="entry name" value="Eph_TM"/>
</dbReference>
<keyword evidence="5" id="KW-0808">Transferase</keyword>
<evidence type="ECO:0000259" key="23">
    <source>
        <dbReference type="PROSITE" id="PS50853"/>
    </source>
</evidence>
<accession>A0A8X7XIT8</accession>
<dbReference type="SMART" id="SM00060">
    <property type="entry name" value="FN3"/>
    <property type="match status" value="2"/>
</dbReference>
<dbReference type="InterPro" id="IPR016257">
    <property type="entry name" value="Tyr_kinase_ephrin_rcpt"/>
</dbReference>
<dbReference type="InterPro" id="IPR050449">
    <property type="entry name" value="Ephrin_rcpt_TKs"/>
</dbReference>
<keyword evidence="12 20" id="KW-1133">Transmembrane helix</keyword>
<dbReference type="InterPro" id="IPR011009">
    <property type="entry name" value="Kinase-like_dom_sf"/>
</dbReference>
<evidence type="ECO:0000313" key="25">
    <source>
        <dbReference type="EMBL" id="KAG2469895.1"/>
    </source>
</evidence>
<evidence type="ECO:0000259" key="24">
    <source>
        <dbReference type="PROSITE" id="PS51550"/>
    </source>
</evidence>
<keyword evidence="18" id="KW-1015">Disulfide bond</keyword>
<keyword evidence="15" id="KW-0675">Receptor</keyword>
<keyword evidence="6 20" id="KW-0812">Transmembrane</keyword>
<dbReference type="InterPro" id="IPR003961">
    <property type="entry name" value="FN3_dom"/>
</dbReference>
<evidence type="ECO:0000256" key="20">
    <source>
        <dbReference type="SAM" id="Phobius"/>
    </source>
</evidence>
<dbReference type="PROSITE" id="PS50853">
    <property type="entry name" value="FN3"/>
    <property type="match status" value="2"/>
</dbReference>
<dbReference type="InterPro" id="IPR008979">
    <property type="entry name" value="Galactose-bd-like_sf"/>
</dbReference>
<dbReference type="AlphaFoldDB" id="A0A8X7XIT8"/>
<dbReference type="SUPFAM" id="SSF56112">
    <property type="entry name" value="Protein kinase-like (PK-like)"/>
    <property type="match status" value="1"/>
</dbReference>
<comment type="caution">
    <text evidence="25">The sequence shown here is derived from an EMBL/GenBank/DDBJ whole genome shotgun (WGS) entry which is preliminary data.</text>
</comment>
<dbReference type="Pfam" id="PF01404">
    <property type="entry name" value="Ephrin_lbd"/>
    <property type="match status" value="1"/>
</dbReference>
<evidence type="ECO:0000256" key="4">
    <source>
        <dbReference type="ARBA" id="ARBA00022553"/>
    </source>
</evidence>
<dbReference type="SUPFAM" id="SSF49265">
    <property type="entry name" value="Fibronectin type III"/>
    <property type="match status" value="1"/>
</dbReference>
<dbReference type="InterPro" id="IPR036116">
    <property type="entry name" value="FN3_sf"/>
</dbReference>
<evidence type="ECO:0000313" key="26">
    <source>
        <dbReference type="Proteomes" id="UP000886611"/>
    </source>
</evidence>
<evidence type="ECO:0000256" key="17">
    <source>
        <dbReference type="PIRSR" id="PIRSR000666-1"/>
    </source>
</evidence>
<evidence type="ECO:0000256" key="9">
    <source>
        <dbReference type="ARBA" id="ARBA00022741"/>
    </source>
</evidence>
<reference evidence="25 26" key="1">
    <citation type="journal article" date="2021" name="Cell">
        <title>Tracing the genetic footprints of vertebrate landing in non-teleost ray-finned fishes.</title>
        <authorList>
            <person name="Bi X."/>
            <person name="Wang K."/>
            <person name="Yang L."/>
            <person name="Pan H."/>
            <person name="Jiang H."/>
            <person name="Wei Q."/>
            <person name="Fang M."/>
            <person name="Yu H."/>
            <person name="Zhu C."/>
            <person name="Cai Y."/>
            <person name="He Y."/>
            <person name="Gan X."/>
            <person name="Zeng H."/>
            <person name="Yu D."/>
            <person name="Zhu Y."/>
            <person name="Jiang H."/>
            <person name="Qiu Q."/>
            <person name="Yang H."/>
            <person name="Zhang Y.E."/>
            <person name="Wang W."/>
            <person name="Zhu M."/>
            <person name="He S."/>
            <person name="Zhang G."/>
        </authorList>
    </citation>
    <scope>NUCLEOTIDE SEQUENCE [LARGE SCALE GENOMIC DNA]</scope>
    <source>
        <strain evidence="25">Bchr_013</strain>
    </source>
</reference>
<evidence type="ECO:0000256" key="14">
    <source>
        <dbReference type="ARBA" id="ARBA00023137"/>
    </source>
</evidence>
<evidence type="ECO:0000256" key="11">
    <source>
        <dbReference type="ARBA" id="ARBA00022840"/>
    </source>
</evidence>
<evidence type="ECO:0000256" key="1">
    <source>
        <dbReference type="ARBA" id="ARBA00004251"/>
    </source>
</evidence>
<dbReference type="PRINTS" id="PR00109">
    <property type="entry name" value="TYRKINASE"/>
</dbReference>
<dbReference type="Pfam" id="PF07647">
    <property type="entry name" value="SAM_2"/>
    <property type="match status" value="1"/>
</dbReference>
<dbReference type="FunFam" id="1.10.510.10:FF:000268">
    <property type="entry name" value="Receptor protein-tyrosine kinase"/>
    <property type="match status" value="1"/>
</dbReference>
<evidence type="ECO:0000256" key="10">
    <source>
        <dbReference type="ARBA" id="ARBA00022777"/>
    </source>
</evidence>
<organism evidence="25 26">
    <name type="scientific">Polypterus senegalus</name>
    <name type="common">Senegal bichir</name>
    <dbReference type="NCBI Taxonomy" id="55291"/>
    <lineage>
        <taxon>Eukaryota</taxon>
        <taxon>Metazoa</taxon>
        <taxon>Chordata</taxon>
        <taxon>Craniata</taxon>
        <taxon>Vertebrata</taxon>
        <taxon>Euteleostomi</taxon>
        <taxon>Actinopterygii</taxon>
        <taxon>Polypteriformes</taxon>
        <taxon>Polypteridae</taxon>
        <taxon>Polypterus</taxon>
    </lineage>
</organism>
<dbReference type="CDD" id="cd09488">
    <property type="entry name" value="SAM_EPH-R"/>
    <property type="match status" value="1"/>
</dbReference>
<dbReference type="InterPro" id="IPR001660">
    <property type="entry name" value="SAM"/>
</dbReference>
<dbReference type="SMART" id="SM00219">
    <property type="entry name" value="TyrKc"/>
    <property type="match status" value="1"/>
</dbReference>
<dbReference type="InterPro" id="IPR013783">
    <property type="entry name" value="Ig-like_fold"/>
</dbReference>
<dbReference type="SMART" id="SM00454">
    <property type="entry name" value="SAM"/>
    <property type="match status" value="1"/>
</dbReference>
<proteinExistence type="predicted"/>
<evidence type="ECO:0000256" key="6">
    <source>
        <dbReference type="ARBA" id="ARBA00022692"/>
    </source>
</evidence>
<keyword evidence="11" id="KW-0067">ATP-binding</keyword>
<dbReference type="FunFam" id="2.60.40.10:FF:000059">
    <property type="entry name" value="Ephrin type-A receptor 6"/>
    <property type="match status" value="1"/>
</dbReference>
<feature type="disulfide bond" evidence="18">
    <location>
        <begin position="41"/>
        <end position="176"/>
    </location>
</feature>
<dbReference type="Pfam" id="PF00041">
    <property type="entry name" value="fn3"/>
    <property type="match status" value="2"/>
</dbReference>
<dbReference type="Gene3D" id="2.60.120.260">
    <property type="entry name" value="Galactose-binding domain-like"/>
    <property type="match status" value="1"/>
</dbReference>
<feature type="non-terminal residue" evidence="25">
    <location>
        <position position="1008"/>
    </location>
</feature>
<evidence type="ECO:0000256" key="5">
    <source>
        <dbReference type="ARBA" id="ARBA00022679"/>
    </source>
</evidence>
<evidence type="ECO:0000256" key="2">
    <source>
        <dbReference type="ARBA" id="ARBA00011902"/>
    </source>
</evidence>
<dbReference type="GO" id="GO:0007411">
    <property type="term" value="P:axon guidance"/>
    <property type="evidence" value="ECO:0007669"/>
    <property type="project" value="TreeGrafter"/>
</dbReference>
<dbReference type="PANTHER" id="PTHR46877">
    <property type="entry name" value="EPH RECEPTOR A5"/>
    <property type="match status" value="1"/>
</dbReference>
<feature type="region of interest" description="Disordered" evidence="19">
    <location>
        <begin position="134"/>
        <end position="154"/>
    </location>
</feature>
<dbReference type="Gene3D" id="2.60.40.1770">
    <property type="entry name" value="ephrin a2 ectodomain"/>
    <property type="match status" value="1"/>
</dbReference>
<dbReference type="GO" id="GO:0005886">
    <property type="term" value="C:plasma membrane"/>
    <property type="evidence" value="ECO:0007669"/>
    <property type="project" value="UniProtKB-SubCell"/>
</dbReference>
<keyword evidence="26" id="KW-1185">Reference proteome</keyword>
<keyword evidence="14" id="KW-0829">Tyrosine-protein kinase</keyword>
<dbReference type="InterPro" id="IPR008266">
    <property type="entry name" value="Tyr_kinase_AS"/>
</dbReference>
<name>A0A8X7XIT8_POLSE</name>
<evidence type="ECO:0000256" key="12">
    <source>
        <dbReference type="ARBA" id="ARBA00022989"/>
    </source>
</evidence>
<evidence type="ECO:0000256" key="7">
    <source>
        <dbReference type="ARBA" id="ARBA00022729"/>
    </source>
</evidence>
<feature type="domain" description="Protein kinase" evidence="21">
    <location>
        <begin position="619"/>
        <end position="912"/>
    </location>
</feature>
<sequence length="1008" mass="111668">MLLDTTDSTTELGWRVYPDTGWDEVSVLDDRKQLIRTFEVCNINSANQNNWLATPFIQRGSASRMYVTIRFSVRDCGSVRNVASSCKETFTLYYQEADSEQEAEQNWAIMVADAEARGSWVKIDTIAADKSFSQVEQSQPHQYQPNRRQRVNEKTRSFGPLTRKGFILGFQDNGACVSLIGVSLFYRKCPETSRSLAVFPNTPSGPELSALVQVAGTCVEHAQPQAANPPKLHCNADGDWMVPVGGCECKAGYEAGQNGTSCTACALGHFKFEVGASSCTPCPNQSRTTTDGAAKCDCRSGFYRSPDDKPDAPCTAPPSAPRDLYWENEGSSLILRWRAPSDLGGRNDIRYNVLCKVCPPAAPPGSNAPPPVCLRCTEGIIFEPSQQGLSQTRVKVSNLLPRIHYIFQVQSLNGVSTLSPLPPKYLNINVSTSQAVPSQVPMMHQVSRTPDSITLSWPQPDEPNGEILDYQLRYFDKSGDEESSVLLTSETNVATVHGLISGTIYAFQIRARNEMGFGPYSGKLYFQTLMEEERAEAVQNRLPLLIGSVMGGMAFLLVGVILIFITLVRSKRRESPYSDRLQRYISTRGGVKYYVDPSTYEDPNDAVREFTREIDPAHVKIEEVIGAGAEQASVNPSIYIYSISHTLAELPNRTTGDASKKGAMRSGFAETAPSYHNGGMTKLLCPLPSLLCLRGNFMPTIHQPWKHIGDHTSRADGDISEMTIVELLLCQLLQENESQFSVLQLVGMLRGIAAGMKYLSEMNYVHRDLAARNVLINSNLVCKVADFGLSRFLRGDDESLPSYTAALGSKIPVRWTSLEAIQYRKFTTASDVWSFGIVMWEVMSYGERPYWDMSNQEVISALEDDYRLPAPPGCPGALHAVMLDTWLKERSERPGFEQIVSTLDKLIRHPAGLKTVATHVSRPSQPLLSHASPDFSTITSVSEWLDALKMGRYKDDFSKAGITSMEIASRMTLEDIQKVGVTLLGHQKKIFNSIQLLRVHLNRGQVEV</sequence>
<evidence type="ECO:0000259" key="21">
    <source>
        <dbReference type="PROSITE" id="PS50011"/>
    </source>
</evidence>
<feature type="disulfide bond" evidence="18">
    <location>
        <begin position="76"/>
        <end position="86"/>
    </location>
</feature>
<dbReference type="InterPro" id="IPR011641">
    <property type="entry name" value="Tyr-kin_ephrin_A/B_rcpt-like"/>
</dbReference>
<dbReference type="Pfam" id="PF07714">
    <property type="entry name" value="PK_Tyr_Ser-Thr"/>
    <property type="match status" value="1"/>
</dbReference>
<feature type="domain" description="Eph LBD" evidence="24">
    <location>
        <begin position="1"/>
        <end position="194"/>
    </location>
</feature>
<dbReference type="InterPro" id="IPR001426">
    <property type="entry name" value="Tyr_kinase_rcpt_V_CS"/>
</dbReference>
<feature type="domain" description="SAM" evidence="22">
    <location>
        <begin position="936"/>
        <end position="1000"/>
    </location>
</feature>
<evidence type="ECO:0000256" key="13">
    <source>
        <dbReference type="ARBA" id="ARBA00023136"/>
    </source>
</evidence>
<evidence type="ECO:0000256" key="8">
    <source>
        <dbReference type="ARBA" id="ARBA00022737"/>
    </source>
</evidence>
<keyword evidence="13 20" id="KW-0472">Membrane</keyword>
<dbReference type="PROSITE" id="PS51550">
    <property type="entry name" value="EPH_LBD"/>
    <property type="match status" value="1"/>
</dbReference>
<comment type="subcellular location">
    <subcellularLocation>
        <location evidence="1">Cell membrane</location>
        <topology evidence="1">Single-pass type I membrane protein</topology>
    </subcellularLocation>
</comment>
<dbReference type="FunFam" id="1.10.150.50:FF:000001">
    <property type="entry name" value="Ephrin type-A receptor 5"/>
    <property type="match status" value="1"/>
</dbReference>
<dbReference type="PROSITE" id="PS00109">
    <property type="entry name" value="PROTEIN_KINASE_TYR"/>
    <property type="match status" value="1"/>
</dbReference>
<keyword evidence="7" id="KW-0732">Signal</keyword>
<keyword evidence="9" id="KW-0547">Nucleotide-binding</keyword>
<dbReference type="GO" id="GO:0005005">
    <property type="term" value="F:transmembrane-ephrin receptor activity"/>
    <property type="evidence" value="ECO:0007669"/>
    <property type="project" value="TreeGrafter"/>
</dbReference>
<dbReference type="CDD" id="cd00063">
    <property type="entry name" value="FN3"/>
    <property type="match status" value="2"/>
</dbReference>
<dbReference type="SUPFAM" id="SSF47769">
    <property type="entry name" value="SAM/Pointed domain"/>
    <property type="match status" value="1"/>
</dbReference>
<dbReference type="EMBL" id="JAATIS010000147">
    <property type="protein sequence ID" value="KAG2469895.1"/>
    <property type="molecule type" value="Genomic_DNA"/>
</dbReference>
<feature type="transmembrane region" description="Helical" evidence="20">
    <location>
        <begin position="544"/>
        <end position="568"/>
    </location>
</feature>
<dbReference type="InterPro" id="IPR009030">
    <property type="entry name" value="Growth_fac_rcpt_cys_sf"/>
</dbReference>
<dbReference type="Proteomes" id="UP000886611">
    <property type="component" value="Unassembled WGS sequence"/>
</dbReference>
<dbReference type="PROSITE" id="PS50011">
    <property type="entry name" value="PROTEIN_KINASE_DOM"/>
    <property type="match status" value="1"/>
</dbReference>
<keyword evidence="10" id="KW-0418">Kinase</keyword>
<dbReference type="PIRSF" id="PIRSF000666">
    <property type="entry name" value="TyrPK_ephrin_receptor"/>
    <property type="match status" value="1"/>
</dbReference>
<dbReference type="Pfam" id="PF14575">
    <property type="entry name" value="EphA2_TM"/>
    <property type="match status" value="1"/>
</dbReference>
<dbReference type="SUPFAM" id="SSF49785">
    <property type="entry name" value="Galactose-binding domain-like"/>
    <property type="match status" value="1"/>
</dbReference>
<dbReference type="SUPFAM" id="SSF57184">
    <property type="entry name" value="Growth factor receptor domain"/>
    <property type="match status" value="1"/>
</dbReference>
<dbReference type="InterPro" id="IPR001090">
    <property type="entry name" value="Ephrin_rcpt_lig-bd_dom"/>
</dbReference>
<dbReference type="SMART" id="SM00615">
    <property type="entry name" value="EPH_lbd"/>
    <property type="match status" value="1"/>
</dbReference>
<feature type="domain" description="Fibronectin type-III" evidence="23">
    <location>
        <begin position="436"/>
        <end position="531"/>
    </location>
</feature>
<evidence type="ECO:0000259" key="22">
    <source>
        <dbReference type="PROSITE" id="PS50105"/>
    </source>
</evidence>
<dbReference type="PRINTS" id="PR00014">
    <property type="entry name" value="FNTYPEIII"/>
</dbReference>
<dbReference type="FunFam" id="2.60.120.260:FF:000327">
    <property type="entry name" value="EPH receptor B4"/>
    <property type="match status" value="1"/>
</dbReference>
<dbReference type="InterPro" id="IPR001245">
    <property type="entry name" value="Ser-Thr/Tyr_kinase_cat_dom"/>
</dbReference>
<feature type="domain" description="Fibronectin type-III" evidence="23">
    <location>
        <begin position="317"/>
        <end position="435"/>
    </location>
</feature>
<keyword evidence="8" id="KW-0677">Repeat</keyword>
<keyword evidence="3" id="KW-1003">Cell membrane</keyword>
<evidence type="ECO:0000256" key="19">
    <source>
        <dbReference type="SAM" id="MobiDB-lite"/>
    </source>
</evidence>
<dbReference type="Gene3D" id="2.10.50.10">
    <property type="entry name" value="Tumor Necrosis Factor Receptor, subunit A, domain 2"/>
    <property type="match status" value="1"/>
</dbReference>
<dbReference type="Gene3D" id="1.10.150.50">
    <property type="entry name" value="Transcription Factor, Ets-1"/>
    <property type="match status" value="1"/>
</dbReference>
<dbReference type="Pfam" id="PF07699">
    <property type="entry name" value="Ephrin_rec_like"/>
    <property type="match status" value="1"/>
</dbReference>
<dbReference type="InterPro" id="IPR013761">
    <property type="entry name" value="SAM/pointed_sf"/>
</dbReference>
<dbReference type="GO" id="GO:0005524">
    <property type="term" value="F:ATP binding"/>
    <property type="evidence" value="ECO:0007669"/>
    <property type="project" value="UniProtKB-KW"/>
</dbReference>
<dbReference type="FunFam" id="2.10.50.10:FF:000001">
    <property type="entry name" value="Ephrin type-A receptor 5"/>
    <property type="match status" value="1"/>
</dbReference>
<dbReference type="SMART" id="SM01411">
    <property type="entry name" value="Ephrin_rec_like"/>
    <property type="match status" value="1"/>
</dbReference>
<dbReference type="GO" id="GO:0030425">
    <property type="term" value="C:dendrite"/>
    <property type="evidence" value="ECO:0007669"/>
    <property type="project" value="TreeGrafter"/>
</dbReference>
<dbReference type="Gene3D" id="1.10.510.10">
    <property type="entry name" value="Transferase(Phosphotransferase) domain 1"/>
    <property type="match status" value="1"/>
</dbReference>
<evidence type="ECO:0000256" key="15">
    <source>
        <dbReference type="ARBA" id="ARBA00023170"/>
    </source>
</evidence>
<dbReference type="Pfam" id="PF25599">
    <property type="entry name" value="Ephrin_CRD"/>
    <property type="match status" value="1"/>
</dbReference>
<feature type="compositionally biased region" description="Polar residues" evidence="19">
    <location>
        <begin position="134"/>
        <end position="146"/>
    </location>
</feature>
<evidence type="ECO:0000256" key="18">
    <source>
        <dbReference type="PIRSR" id="PIRSR000666-3"/>
    </source>
</evidence>
<keyword evidence="4" id="KW-0597">Phosphoprotein</keyword>
<dbReference type="FunFam" id="2.60.40.1770:FF:000002">
    <property type="entry name" value="ephrin type-A receptor 2"/>
    <property type="match status" value="1"/>
</dbReference>
<feature type="non-terminal residue" evidence="25">
    <location>
        <position position="1"/>
    </location>
</feature>
<dbReference type="InterPro" id="IPR000719">
    <property type="entry name" value="Prot_kinase_dom"/>
</dbReference>
<dbReference type="PROSITE" id="PS00791">
    <property type="entry name" value="RECEPTOR_TYR_KIN_V_2"/>
    <property type="match status" value="1"/>
</dbReference>
<dbReference type="PANTHER" id="PTHR46877:SF15">
    <property type="entry name" value="EPHRIN TYPE-B RECEPTOR 6"/>
    <property type="match status" value="1"/>
</dbReference>
<gene>
    <name evidence="25" type="primary">Ephb5</name>
    <name evidence="25" type="ORF">GTO96_0022956</name>
</gene>
<evidence type="ECO:0000256" key="16">
    <source>
        <dbReference type="ARBA" id="ARBA00023180"/>
    </source>
</evidence>
<dbReference type="Gene3D" id="2.60.40.10">
    <property type="entry name" value="Immunoglobulins"/>
    <property type="match status" value="2"/>
</dbReference>
<dbReference type="InterPro" id="IPR020635">
    <property type="entry name" value="Tyr_kinase_cat_dom"/>
</dbReference>
<keyword evidence="16" id="KW-0325">Glycoprotein</keyword>
<dbReference type="EC" id="2.7.10.1" evidence="2"/>
<evidence type="ECO:0000256" key="3">
    <source>
        <dbReference type="ARBA" id="ARBA00022475"/>
    </source>
</evidence>
<protein>
    <recommendedName>
        <fullName evidence="2">receptor protein-tyrosine kinase</fullName>
        <ecNumber evidence="2">2.7.10.1</ecNumber>
    </recommendedName>
</protein>